<dbReference type="AlphaFoldDB" id="A0A450UWM5"/>
<keyword evidence="4 9" id="KW-0808">Transferase</keyword>
<evidence type="ECO:0000259" key="10">
    <source>
        <dbReference type="PROSITE" id="PS50263"/>
    </source>
</evidence>
<dbReference type="Pfam" id="PF20154">
    <property type="entry name" value="LNT_N"/>
    <property type="match status" value="1"/>
</dbReference>
<organism evidence="12">
    <name type="scientific">Candidatus Kentrum eta</name>
    <dbReference type="NCBI Taxonomy" id="2126337"/>
    <lineage>
        <taxon>Bacteria</taxon>
        <taxon>Pseudomonadati</taxon>
        <taxon>Pseudomonadota</taxon>
        <taxon>Gammaproteobacteria</taxon>
        <taxon>Candidatus Kentrum</taxon>
    </lineage>
</organism>
<keyword evidence="7 9" id="KW-0472">Membrane</keyword>
<dbReference type="Gene3D" id="3.60.110.10">
    <property type="entry name" value="Carbon-nitrogen hydrolase"/>
    <property type="match status" value="1"/>
</dbReference>
<dbReference type="InterPro" id="IPR045378">
    <property type="entry name" value="LNT_N"/>
</dbReference>
<dbReference type="Pfam" id="PF00795">
    <property type="entry name" value="CN_hydrolase"/>
    <property type="match status" value="1"/>
</dbReference>
<comment type="function">
    <text evidence="9">Catalyzes the phospholipid dependent N-acylation of the N-terminal cysteine of apolipoprotein, the last step in lipoprotein maturation.</text>
</comment>
<name>A0A450UWM5_9GAMM</name>
<evidence type="ECO:0000313" key="13">
    <source>
        <dbReference type="EMBL" id="VFK02633.1"/>
    </source>
</evidence>
<proteinExistence type="inferred from homology"/>
<evidence type="ECO:0000256" key="3">
    <source>
        <dbReference type="ARBA" id="ARBA00022475"/>
    </source>
</evidence>
<comment type="catalytic activity">
    <reaction evidence="9">
        <text>N-terminal S-1,2-diacyl-sn-glyceryl-L-cysteinyl-[lipoprotein] + a glycerophospholipid = N-acyl-S-1,2-diacyl-sn-glyceryl-L-cysteinyl-[lipoprotein] + a 2-acyl-sn-glycero-3-phospholipid + H(+)</text>
        <dbReference type="Rhea" id="RHEA:48228"/>
        <dbReference type="Rhea" id="RHEA-COMP:14681"/>
        <dbReference type="Rhea" id="RHEA-COMP:14684"/>
        <dbReference type="ChEBI" id="CHEBI:15378"/>
        <dbReference type="ChEBI" id="CHEBI:136912"/>
        <dbReference type="ChEBI" id="CHEBI:140656"/>
        <dbReference type="ChEBI" id="CHEBI:140657"/>
        <dbReference type="ChEBI" id="CHEBI:140660"/>
        <dbReference type="EC" id="2.3.1.269"/>
    </reaction>
</comment>
<feature type="transmembrane region" description="Helical" evidence="9">
    <location>
        <begin position="565"/>
        <end position="585"/>
    </location>
</feature>
<evidence type="ECO:0000256" key="4">
    <source>
        <dbReference type="ARBA" id="ARBA00022679"/>
    </source>
</evidence>
<evidence type="ECO:0000256" key="7">
    <source>
        <dbReference type="ARBA" id="ARBA00023136"/>
    </source>
</evidence>
<feature type="transmembrane region" description="Helical" evidence="9">
    <location>
        <begin position="72"/>
        <end position="94"/>
    </location>
</feature>
<feature type="transmembrane region" description="Helical" evidence="9">
    <location>
        <begin position="223"/>
        <end position="243"/>
    </location>
</feature>
<dbReference type="PANTHER" id="PTHR38686">
    <property type="entry name" value="APOLIPOPROTEIN N-ACYLTRANSFERASE"/>
    <property type="match status" value="1"/>
</dbReference>
<dbReference type="NCBIfam" id="TIGR00546">
    <property type="entry name" value="lnt"/>
    <property type="match status" value="1"/>
</dbReference>
<dbReference type="InterPro" id="IPR004563">
    <property type="entry name" value="Apolipo_AcylTrfase"/>
</dbReference>
<feature type="transmembrane region" description="Helical" evidence="9">
    <location>
        <begin position="173"/>
        <end position="191"/>
    </location>
</feature>
<reference evidence="12" key="1">
    <citation type="submission" date="2019-02" db="EMBL/GenBank/DDBJ databases">
        <authorList>
            <person name="Gruber-Vodicka R. H."/>
            <person name="Seah K. B. B."/>
        </authorList>
    </citation>
    <scope>NUCLEOTIDE SEQUENCE</scope>
    <source>
        <strain evidence="13">BECK_SA2B12</strain>
        <strain evidence="11">BECK_SA2B15</strain>
        <strain evidence="12">BECK_SA2B20</strain>
    </source>
</reference>
<keyword evidence="12" id="KW-0449">Lipoprotein</keyword>
<evidence type="ECO:0000256" key="5">
    <source>
        <dbReference type="ARBA" id="ARBA00022692"/>
    </source>
</evidence>
<comment type="similarity">
    <text evidence="2 9">Belongs to the CN hydrolase family. Apolipoprotein N-acyltransferase subfamily.</text>
</comment>
<dbReference type="EMBL" id="CAADFG010000087">
    <property type="protein sequence ID" value="VFJ95422.1"/>
    <property type="molecule type" value="Genomic_DNA"/>
</dbReference>
<dbReference type="GO" id="GO:0016410">
    <property type="term" value="F:N-acyltransferase activity"/>
    <property type="evidence" value="ECO:0007669"/>
    <property type="project" value="UniProtKB-UniRule"/>
</dbReference>
<keyword evidence="3 9" id="KW-1003">Cell membrane</keyword>
<feature type="transmembrane region" description="Helical" evidence="9">
    <location>
        <begin position="106"/>
        <end position="122"/>
    </location>
</feature>
<evidence type="ECO:0000256" key="9">
    <source>
        <dbReference type="HAMAP-Rule" id="MF_01148"/>
    </source>
</evidence>
<comment type="pathway">
    <text evidence="9">Protein modification; lipoprotein biosynthesis (N-acyl transfer).</text>
</comment>
<dbReference type="GO" id="GO:0042158">
    <property type="term" value="P:lipoprotein biosynthetic process"/>
    <property type="evidence" value="ECO:0007669"/>
    <property type="project" value="UniProtKB-UniRule"/>
</dbReference>
<dbReference type="GO" id="GO:0005886">
    <property type="term" value="C:plasma membrane"/>
    <property type="evidence" value="ECO:0007669"/>
    <property type="project" value="UniProtKB-SubCell"/>
</dbReference>
<evidence type="ECO:0000256" key="2">
    <source>
        <dbReference type="ARBA" id="ARBA00010065"/>
    </source>
</evidence>
<dbReference type="SUPFAM" id="SSF56317">
    <property type="entry name" value="Carbon-nitrogen hydrolase"/>
    <property type="match status" value="1"/>
</dbReference>
<comment type="subcellular location">
    <subcellularLocation>
        <location evidence="1 9">Cell membrane</location>
        <topology evidence="1 9">Multi-pass membrane protein</topology>
    </subcellularLocation>
</comment>
<feature type="domain" description="CN hydrolase" evidence="10">
    <location>
        <begin position="296"/>
        <end position="552"/>
    </location>
</feature>
<keyword evidence="5 9" id="KW-0812">Transmembrane</keyword>
<evidence type="ECO:0000256" key="1">
    <source>
        <dbReference type="ARBA" id="ARBA00004651"/>
    </source>
</evidence>
<dbReference type="CDD" id="cd07571">
    <property type="entry name" value="ALP_N-acyl_transferase"/>
    <property type="match status" value="1"/>
</dbReference>
<evidence type="ECO:0000256" key="8">
    <source>
        <dbReference type="ARBA" id="ARBA00023315"/>
    </source>
</evidence>
<dbReference type="InterPro" id="IPR003010">
    <property type="entry name" value="C-N_Hydrolase"/>
</dbReference>
<protein>
    <recommendedName>
        <fullName evidence="9">Apolipoprotein N-acyltransferase</fullName>
        <shortName evidence="9">ALP N-acyltransferase</shortName>
        <ecNumber evidence="9">2.3.1.269</ecNumber>
    </recommendedName>
</protein>
<accession>A0A450UWM5</accession>
<dbReference type="HAMAP" id="MF_01148">
    <property type="entry name" value="Lnt"/>
    <property type="match status" value="1"/>
</dbReference>
<dbReference type="PROSITE" id="PS50263">
    <property type="entry name" value="CN_HYDROLASE"/>
    <property type="match status" value="1"/>
</dbReference>
<evidence type="ECO:0000313" key="11">
    <source>
        <dbReference type="EMBL" id="VFJ95422.1"/>
    </source>
</evidence>
<keyword evidence="8 9" id="KW-0012">Acyltransferase</keyword>
<dbReference type="EC" id="2.3.1.269" evidence="9"/>
<dbReference type="UniPathway" id="UPA00666"/>
<keyword evidence="6 9" id="KW-1133">Transmembrane helix</keyword>
<gene>
    <name evidence="9" type="primary">lnt</name>
    <name evidence="11" type="ORF">BECKH772A_GA0070896_100875</name>
    <name evidence="12" type="ORF">BECKH772B_GA0070898_101012</name>
    <name evidence="13" type="ORF">BECKH772C_GA0070978_100972</name>
</gene>
<sequence length="588" mass="64271">MVNPEWKSDPHGDPMDADMVAWAKARHAVPILRLQFIIRHSSFVIRHSSFIMRMRPDFGDITALAGGLMMPFAFAPFGLHGLAILGLALLFQALMGASPRRAFRRGWIFGLAMFGMGVFWIHESFKFAAVALPPALLLTGALVMILALYPALFGFFSSLYLWKRKERRPCWAYPPHTGFVLLALPAGWVLTEWVRGRFLSGFPWLEIGYAHVDSPLAGFAPLLGAYGVGWASALSAGLVLSAFRMVAMKGAETVTGKIRGLSVLAMMGCGLWGGAIALGQVTWTTPTGSRLNVALIQGNVSQEVKWLPGQRQATLDRYLSLTQGARARDLVVWPETALPGFYDDFPDFIARLGREAKDHDTHLLLGVALETTGPDAGSRRYFNSVAAITGEGIPPHVAGPHDFPAQHGFYHKRHLVPFGEYLPMASLLRGIVDFLRVPMSDFSPGPPIQVPLMVAGQRIGVSVCYEAAFGRDIIASLPKATLLVNISNDAWFGDSPGPHQNLQMARMRARESGRYLLRGTNTGISAIIDPQGRIIDQAPQFRVWVLTGAVTGMVGATPYVRYGDWVIVLLTLAALIVGYGYSCMLTRD</sequence>
<evidence type="ECO:0000313" key="12">
    <source>
        <dbReference type="EMBL" id="VFJ96936.1"/>
    </source>
</evidence>
<dbReference type="PANTHER" id="PTHR38686:SF1">
    <property type="entry name" value="APOLIPOPROTEIN N-ACYLTRANSFERASE"/>
    <property type="match status" value="1"/>
</dbReference>
<dbReference type="InterPro" id="IPR036526">
    <property type="entry name" value="C-N_Hydrolase_sf"/>
</dbReference>
<dbReference type="EMBL" id="CAADFI010000101">
    <property type="protein sequence ID" value="VFJ96936.1"/>
    <property type="molecule type" value="Genomic_DNA"/>
</dbReference>
<evidence type="ECO:0000256" key="6">
    <source>
        <dbReference type="ARBA" id="ARBA00022989"/>
    </source>
</evidence>
<feature type="transmembrane region" description="Helical" evidence="9">
    <location>
        <begin position="134"/>
        <end position="161"/>
    </location>
</feature>
<dbReference type="EMBL" id="CAADFJ010000097">
    <property type="protein sequence ID" value="VFK02633.1"/>
    <property type="molecule type" value="Genomic_DNA"/>
</dbReference>